<organism evidence="2 3">
    <name type="scientific">Pseudonocardia bannensis</name>
    <dbReference type="NCBI Taxonomy" id="630973"/>
    <lineage>
        <taxon>Bacteria</taxon>
        <taxon>Bacillati</taxon>
        <taxon>Actinomycetota</taxon>
        <taxon>Actinomycetes</taxon>
        <taxon>Pseudonocardiales</taxon>
        <taxon>Pseudonocardiaceae</taxon>
        <taxon>Pseudonocardia</taxon>
    </lineage>
</organism>
<dbReference type="Pfam" id="PF11239">
    <property type="entry name" value="DUF3040"/>
    <property type="match status" value="1"/>
</dbReference>
<dbReference type="InterPro" id="IPR021401">
    <property type="entry name" value="DUF3040"/>
</dbReference>
<feature type="transmembrane region" description="Helical" evidence="1">
    <location>
        <begin position="50"/>
        <end position="81"/>
    </location>
</feature>
<keyword evidence="1" id="KW-0472">Membrane</keyword>
<dbReference type="Proteomes" id="UP000586918">
    <property type="component" value="Unassembled WGS sequence"/>
</dbReference>
<evidence type="ECO:0000313" key="3">
    <source>
        <dbReference type="Proteomes" id="UP000586918"/>
    </source>
</evidence>
<gene>
    <name evidence="2" type="ORF">HF519_26970</name>
</gene>
<name>A0A848DRJ9_9PSEU</name>
<evidence type="ECO:0000313" key="2">
    <source>
        <dbReference type="EMBL" id="NMH95133.1"/>
    </source>
</evidence>
<sequence length="95" mass="10163">MLSDRERKVLHEIQRRLLIEDPGLVRSFDAVGPRPGRAPTGLEQRAYTSLLVITATFAVVLLAAGSLTGALTLAAMAALLWKASHRSDDTAPPAT</sequence>
<accession>A0A848DRJ9</accession>
<keyword evidence="1" id="KW-1133">Transmembrane helix</keyword>
<dbReference type="RefSeq" id="WP_169415797.1">
    <property type="nucleotide sequence ID" value="NZ_JAAXKZ010000157.1"/>
</dbReference>
<dbReference type="EMBL" id="JAAXKZ010000157">
    <property type="protein sequence ID" value="NMH95133.1"/>
    <property type="molecule type" value="Genomic_DNA"/>
</dbReference>
<proteinExistence type="predicted"/>
<evidence type="ECO:0000256" key="1">
    <source>
        <dbReference type="SAM" id="Phobius"/>
    </source>
</evidence>
<keyword evidence="1" id="KW-0812">Transmembrane</keyword>
<protein>
    <submittedName>
        <fullName evidence="2">DUF3040 domain-containing protein</fullName>
    </submittedName>
</protein>
<keyword evidence="3" id="KW-1185">Reference proteome</keyword>
<reference evidence="2 3" key="1">
    <citation type="submission" date="2020-04" db="EMBL/GenBank/DDBJ databases">
        <authorList>
            <person name="Klaysubun C."/>
            <person name="Duangmal K."/>
            <person name="Lipun K."/>
        </authorList>
    </citation>
    <scope>NUCLEOTIDE SEQUENCE [LARGE SCALE GENOMIC DNA]</scope>
    <source>
        <strain evidence="2 3">DSM 45300</strain>
    </source>
</reference>
<comment type="caution">
    <text evidence="2">The sequence shown here is derived from an EMBL/GenBank/DDBJ whole genome shotgun (WGS) entry which is preliminary data.</text>
</comment>
<dbReference type="AlphaFoldDB" id="A0A848DRJ9"/>